<evidence type="ECO:0000313" key="2">
    <source>
        <dbReference type="EMBL" id="PWQ99928.1"/>
    </source>
</evidence>
<dbReference type="OrthoDB" id="5624888at2"/>
<sequence>MKPKVSKKKRKPTTLAKSKKSTSSAKFKKQMTVTATAYTSHVNQTDSTPNIAAWGDRLEPGMKVIAVSRDMLNKYGLKHRSKVRIKGLKGEYVVLDKMNKRWKKKIDIYMGMDLKKAYKWGRRKVELQWN</sequence>
<gene>
    <name evidence="2" type="ORF">DKW60_04425</name>
</gene>
<dbReference type="EMBL" id="QGKM01000007">
    <property type="protein sequence ID" value="PWQ99928.1"/>
    <property type="molecule type" value="Genomic_DNA"/>
</dbReference>
<proteinExistence type="predicted"/>
<evidence type="ECO:0000313" key="3">
    <source>
        <dbReference type="Proteomes" id="UP000245539"/>
    </source>
</evidence>
<evidence type="ECO:0000256" key="1">
    <source>
        <dbReference type="SAM" id="MobiDB-lite"/>
    </source>
</evidence>
<name>A0A317CN03_9GAMM</name>
<feature type="region of interest" description="Disordered" evidence="1">
    <location>
        <begin position="1"/>
        <end position="27"/>
    </location>
</feature>
<evidence type="ECO:0008006" key="4">
    <source>
        <dbReference type="Google" id="ProtNLM"/>
    </source>
</evidence>
<comment type="caution">
    <text evidence="2">The sequence shown here is derived from an EMBL/GenBank/DDBJ whole genome shotgun (WGS) entry which is preliminary data.</text>
</comment>
<dbReference type="AlphaFoldDB" id="A0A317CN03"/>
<dbReference type="CDD" id="cd22784">
    <property type="entry name" value="DPBB_MltA_YuiC-like"/>
    <property type="match status" value="1"/>
</dbReference>
<protein>
    <recommendedName>
        <fullName evidence="4">3D domain-containing protein</fullName>
    </recommendedName>
</protein>
<keyword evidence="3" id="KW-1185">Reference proteome</keyword>
<organism evidence="2 3">
    <name type="scientific">Leucothrix pacifica</name>
    <dbReference type="NCBI Taxonomy" id="1247513"/>
    <lineage>
        <taxon>Bacteria</taxon>
        <taxon>Pseudomonadati</taxon>
        <taxon>Pseudomonadota</taxon>
        <taxon>Gammaproteobacteria</taxon>
        <taxon>Thiotrichales</taxon>
        <taxon>Thiotrichaceae</taxon>
        <taxon>Leucothrix</taxon>
    </lineage>
</organism>
<reference evidence="2 3" key="1">
    <citation type="submission" date="2018-05" db="EMBL/GenBank/DDBJ databases">
        <title>Leucothrix arctica sp. nov., isolated from Arctic seawater.</title>
        <authorList>
            <person name="Choi A."/>
            <person name="Baek K."/>
        </authorList>
    </citation>
    <scope>NUCLEOTIDE SEQUENCE [LARGE SCALE GENOMIC DNA]</scope>
    <source>
        <strain evidence="2 3">JCM 18388</strain>
    </source>
</reference>
<feature type="compositionally biased region" description="Basic residues" evidence="1">
    <location>
        <begin position="1"/>
        <end position="20"/>
    </location>
</feature>
<dbReference type="Proteomes" id="UP000245539">
    <property type="component" value="Unassembled WGS sequence"/>
</dbReference>
<accession>A0A317CN03</accession>